<feature type="binding site" evidence="8">
    <location>
        <position position="68"/>
    </location>
    <ligand>
        <name>Zn(2+)</name>
        <dbReference type="ChEBI" id="CHEBI:29105"/>
        <label>2</label>
        <note>catalytic</note>
    </ligand>
</feature>
<evidence type="ECO:0000256" key="8">
    <source>
        <dbReference type="HAMAP-Rule" id="MF_01818"/>
    </source>
</evidence>
<feature type="binding site" evidence="8">
    <location>
        <position position="65"/>
    </location>
    <ligand>
        <name>Zn(2+)</name>
        <dbReference type="ChEBI" id="CHEBI:29105"/>
        <label>1</label>
        <note>catalytic</note>
    </ligand>
</feature>
<name>A0A0P0GBR8_9BACE</name>
<comment type="subunit">
    <text evidence="1 8">Homodimer.</text>
</comment>
<keyword evidence="5 8" id="KW-0255">Endonuclease</keyword>
<dbReference type="RefSeq" id="WP_029428651.1">
    <property type="nucleotide sequence ID" value="NZ_CP012801.1"/>
</dbReference>
<dbReference type="InterPro" id="IPR013471">
    <property type="entry name" value="RNase_Z/BN"/>
</dbReference>
<accession>A0A0P0GBR8</accession>
<comment type="similarity">
    <text evidence="8">Belongs to the RNase Z family.</text>
</comment>
<protein>
    <recommendedName>
        <fullName evidence="8">Ribonuclease Z</fullName>
        <shortName evidence="8">RNase Z</shortName>
        <ecNumber evidence="8">3.1.26.11</ecNumber>
    </recommendedName>
    <alternativeName>
        <fullName evidence="8">tRNA 3 endonuclease</fullName>
    </alternativeName>
    <alternativeName>
        <fullName evidence="8">tRNase Z</fullName>
    </alternativeName>
</protein>
<dbReference type="PANTHER" id="PTHR46018:SF2">
    <property type="entry name" value="ZINC PHOSPHODIESTERASE ELAC PROTEIN 1"/>
    <property type="match status" value="1"/>
</dbReference>
<comment type="function">
    <text evidence="8">Zinc phosphodiesterase, which displays some tRNA 3'-processing endonuclease activity. Probably involved in tRNA maturation, by removing a 3'-trailer from precursor tRNA.</text>
</comment>
<dbReference type="EMBL" id="CP012801">
    <property type="protein sequence ID" value="ALJ61655.1"/>
    <property type="molecule type" value="Genomic_DNA"/>
</dbReference>
<evidence type="ECO:0000256" key="7">
    <source>
        <dbReference type="ARBA" id="ARBA00022833"/>
    </source>
</evidence>
<keyword evidence="2 8" id="KW-0819">tRNA processing</keyword>
<feature type="binding site" evidence="8">
    <location>
        <position position="143"/>
    </location>
    <ligand>
        <name>Zn(2+)</name>
        <dbReference type="ChEBI" id="CHEBI:29105"/>
        <label>1</label>
        <note>catalytic</note>
    </ligand>
</feature>
<proteinExistence type="inferred from homology"/>
<dbReference type="SUPFAM" id="SSF56281">
    <property type="entry name" value="Metallo-hydrolase/oxidoreductase"/>
    <property type="match status" value="1"/>
</dbReference>
<reference evidence="10 11" key="1">
    <citation type="journal article" date="2015" name="Science">
        <title>Genetic determinants of in vivo fitness and diet responsiveness in multiple human gut Bacteroides.</title>
        <authorList>
            <person name="Wu M."/>
            <person name="McNulty N.P."/>
            <person name="Rodionov D.A."/>
            <person name="Khoroshkin M.S."/>
            <person name="Griffin N.W."/>
            <person name="Cheng J."/>
            <person name="Latreille P."/>
            <person name="Kerstetter R.A."/>
            <person name="Terrapon N."/>
            <person name="Henrissat B."/>
            <person name="Osterman A.L."/>
            <person name="Gordon J.I."/>
        </authorList>
    </citation>
    <scope>NUCLEOTIDE SEQUENCE [LARGE SCALE GENOMIC DNA]</scope>
    <source>
        <strain evidence="10 11">WH2</strain>
    </source>
</reference>
<evidence type="ECO:0000313" key="11">
    <source>
        <dbReference type="Proteomes" id="UP000061809"/>
    </source>
</evidence>
<feature type="active site" description="Proton acceptor" evidence="8">
    <location>
        <position position="67"/>
    </location>
</feature>
<feature type="binding site" evidence="8">
    <location>
        <position position="213"/>
    </location>
    <ligand>
        <name>Zn(2+)</name>
        <dbReference type="ChEBI" id="CHEBI:29105"/>
        <label>2</label>
        <note>catalytic</note>
    </ligand>
</feature>
<feature type="binding site" evidence="8">
    <location>
        <position position="271"/>
    </location>
    <ligand>
        <name>Zn(2+)</name>
        <dbReference type="ChEBI" id="CHEBI:29105"/>
        <label>2</label>
        <note>catalytic</note>
    </ligand>
</feature>
<keyword evidence="7 8" id="KW-0862">Zinc</keyword>
<dbReference type="NCBIfam" id="TIGR02651">
    <property type="entry name" value="RNase_Z"/>
    <property type="match status" value="1"/>
</dbReference>
<dbReference type="NCBIfam" id="NF000801">
    <property type="entry name" value="PRK00055.1-3"/>
    <property type="match status" value="1"/>
</dbReference>
<keyword evidence="6 8" id="KW-0378">Hydrolase</keyword>
<keyword evidence="3 8" id="KW-0540">Nuclease</keyword>
<dbReference type="EC" id="3.1.26.11" evidence="8"/>
<evidence type="ECO:0000256" key="2">
    <source>
        <dbReference type="ARBA" id="ARBA00022694"/>
    </source>
</evidence>
<evidence type="ECO:0000313" key="10">
    <source>
        <dbReference type="EMBL" id="ALJ61655.1"/>
    </source>
</evidence>
<dbReference type="GO" id="GO:0008270">
    <property type="term" value="F:zinc ion binding"/>
    <property type="evidence" value="ECO:0007669"/>
    <property type="project" value="UniProtKB-UniRule"/>
</dbReference>
<dbReference type="PANTHER" id="PTHR46018">
    <property type="entry name" value="ZINC PHOSPHODIESTERASE ELAC PROTEIN 1"/>
    <property type="match status" value="1"/>
</dbReference>
<keyword evidence="4 8" id="KW-0479">Metal-binding</keyword>
<feature type="binding site" evidence="8">
    <location>
        <position position="213"/>
    </location>
    <ligand>
        <name>Zn(2+)</name>
        <dbReference type="ChEBI" id="CHEBI:29105"/>
        <label>1</label>
        <note>catalytic</note>
    </ligand>
</feature>
<evidence type="ECO:0000256" key="3">
    <source>
        <dbReference type="ARBA" id="ARBA00022722"/>
    </source>
</evidence>
<sequence>MEKFELHILGCGSALPTTRHFATSQVVNVRDKLYMIDCGEGSQLQFRKSRLKFSRLNHIFISHLHGDHCFGLLGLISTLNLLGRTAELHIHSPKGLETLLAPMLSFFCRQMTYKVLFHEFETKEPGMIYEDRSLTVTTIPLRHRMPCCGFLFAEKQRPNHIIREMVDFYEVPVYELNRIKNGEDYVTPEGKIISNSLLTRPSDLPRSYAYCSDTIYMPEIAEQIKGVDLLFHEATFANADLPRAKETFHTTAAQAGEIAKAAGAKKLVIGHFSARYEDENVLLKEASAVFTETVLAKETLCLEV</sequence>
<feature type="binding site" evidence="8">
    <location>
        <position position="63"/>
    </location>
    <ligand>
        <name>Zn(2+)</name>
        <dbReference type="ChEBI" id="CHEBI:29105"/>
        <label>1</label>
        <note>catalytic</note>
    </ligand>
</feature>
<dbReference type="Pfam" id="PF12706">
    <property type="entry name" value="Lactamase_B_2"/>
    <property type="match status" value="1"/>
</dbReference>
<dbReference type="KEGG" id="bcel:BcellWH2_04438"/>
<comment type="cofactor">
    <cofactor evidence="8">
        <name>Zn(2+)</name>
        <dbReference type="ChEBI" id="CHEBI:29105"/>
    </cofactor>
    <text evidence="8">Binds 2 Zn(2+) ions.</text>
</comment>
<feature type="binding site" evidence="8">
    <location>
        <position position="67"/>
    </location>
    <ligand>
        <name>Zn(2+)</name>
        <dbReference type="ChEBI" id="CHEBI:29105"/>
        <label>2</label>
        <note>catalytic</note>
    </ligand>
</feature>
<dbReference type="CDD" id="cd07717">
    <property type="entry name" value="RNaseZ_ZiPD-like_MBL-fold"/>
    <property type="match status" value="1"/>
</dbReference>
<gene>
    <name evidence="8 10" type="primary">rnz</name>
    <name evidence="10" type="ORF">BcellWH2_04438</name>
</gene>
<dbReference type="Pfam" id="PF23023">
    <property type="entry name" value="Anti-Pycsar_Apyc1"/>
    <property type="match status" value="1"/>
</dbReference>
<dbReference type="GO" id="GO:0042781">
    <property type="term" value="F:3'-tRNA processing endoribonuclease activity"/>
    <property type="evidence" value="ECO:0007669"/>
    <property type="project" value="UniProtKB-UniRule"/>
</dbReference>
<dbReference type="HAMAP" id="MF_01818">
    <property type="entry name" value="RNase_Z_BN"/>
    <property type="match status" value="1"/>
</dbReference>
<dbReference type="PATRIC" id="fig|246787.4.peg.4586"/>
<dbReference type="Gene3D" id="3.60.15.10">
    <property type="entry name" value="Ribonuclease Z/Hydroxyacylglutathione hydrolase-like"/>
    <property type="match status" value="1"/>
</dbReference>
<comment type="catalytic activity">
    <reaction evidence="8">
        <text>Endonucleolytic cleavage of RNA, removing extra 3' nucleotides from tRNA precursor, generating 3' termini of tRNAs. A 3'-hydroxy group is left at the tRNA terminus and a 5'-phosphoryl group is left at the trailer molecule.</text>
        <dbReference type="EC" id="3.1.26.11"/>
    </reaction>
</comment>
<evidence type="ECO:0000256" key="6">
    <source>
        <dbReference type="ARBA" id="ARBA00022801"/>
    </source>
</evidence>
<feature type="domain" description="Metallo-beta-lactamase" evidence="9">
    <location>
        <begin position="207"/>
        <end position="272"/>
    </location>
</feature>
<organism evidence="10 11">
    <name type="scientific">Bacteroides cellulosilyticus</name>
    <dbReference type="NCBI Taxonomy" id="246787"/>
    <lineage>
        <taxon>Bacteria</taxon>
        <taxon>Pseudomonadati</taxon>
        <taxon>Bacteroidota</taxon>
        <taxon>Bacteroidia</taxon>
        <taxon>Bacteroidales</taxon>
        <taxon>Bacteroidaceae</taxon>
        <taxon>Bacteroides</taxon>
    </lineage>
</organism>
<dbReference type="InterPro" id="IPR001279">
    <property type="entry name" value="Metallo-B-lactamas"/>
</dbReference>
<dbReference type="Proteomes" id="UP000061809">
    <property type="component" value="Chromosome"/>
</dbReference>
<evidence type="ECO:0000256" key="5">
    <source>
        <dbReference type="ARBA" id="ARBA00022759"/>
    </source>
</evidence>
<evidence type="ECO:0000256" key="4">
    <source>
        <dbReference type="ARBA" id="ARBA00022723"/>
    </source>
</evidence>
<evidence type="ECO:0000259" key="9">
    <source>
        <dbReference type="Pfam" id="PF12706"/>
    </source>
</evidence>
<dbReference type="InterPro" id="IPR036866">
    <property type="entry name" value="RibonucZ/Hydroxyglut_hydro"/>
</dbReference>
<evidence type="ECO:0000256" key="1">
    <source>
        <dbReference type="ARBA" id="ARBA00011738"/>
    </source>
</evidence>
<dbReference type="AlphaFoldDB" id="A0A0P0GBR8"/>